<evidence type="ECO:0000256" key="1">
    <source>
        <dbReference type="SAM" id="Phobius"/>
    </source>
</evidence>
<evidence type="ECO:0000313" key="3">
    <source>
        <dbReference type="Proteomes" id="UP000629468"/>
    </source>
</evidence>
<feature type="transmembrane region" description="Helical" evidence="1">
    <location>
        <begin position="97"/>
        <end position="119"/>
    </location>
</feature>
<gene>
    <name evidence="2" type="ORF">Agabi119p4_79</name>
</gene>
<reference evidence="2 3" key="1">
    <citation type="journal article" name="Sci. Rep.">
        <title>Telomere-to-telomere assembled and centromere annotated genomes of the two main subspecies of the button mushroom Agaricus bisporus reveal especially polymorphic chromosome ends.</title>
        <authorList>
            <person name="Sonnenberg A.S.M."/>
            <person name="Sedaghat-Telgerd N."/>
            <person name="Lavrijssen B."/>
            <person name="Ohm R.A."/>
            <person name="Hendrickx P.M."/>
            <person name="Scholtmeijer K."/>
            <person name="Baars J.J.P."/>
            <person name="van Peer A."/>
        </authorList>
    </citation>
    <scope>NUCLEOTIDE SEQUENCE [LARGE SCALE GENOMIC DNA]</scope>
    <source>
        <strain evidence="2 3">H119_p4</strain>
    </source>
</reference>
<protein>
    <submittedName>
        <fullName evidence="2">Uncharacterized protein</fullName>
    </submittedName>
</protein>
<feature type="transmembrane region" description="Helical" evidence="1">
    <location>
        <begin position="175"/>
        <end position="201"/>
    </location>
</feature>
<keyword evidence="1" id="KW-0472">Membrane</keyword>
<keyword evidence="1" id="KW-0812">Transmembrane</keyword>
<proteinExistence type="predicted"/>
<comment type="caution">
    <text evidence="2">The sequence shown here is derived from an EMBL/GenBank/DDBJ whole genome shotgun (WGS) entry which is preliminary data.</text>
</comment>
<evidence type="ECO:0000313" key="2">
    <source>
        <dbReference type="EMBL" id="KAF7783914.1"/>
    </source>
</evidence>
<feature type="transmembrane region" description="Helical" evidence="1">
    <location>
        <begin position="12"/>
        <end position="34"/>
    </location>
</feature>
<feature type="transmembrane region" description="Helical" evidence="1">
    <location>
        <begin position="221"/>
        <end position="245"/>
    </location>
</feature>
<dbReference type="AlphaFoldDB" id="A0A8H7FA04"/>
<dbReference type="Proteomes" id="UP000629468">
    <property type="component" value="Unassembled WGS sequence"/>
</dbReference>
<keyword evidence="1" id="KW-1133">Transmembrane helix</keyword>
<feature type="transmembrane region" description="Helical" evidence="1">
    <location>
        <begin position="55"/>
        <end position="77"/>
    </location>
</feature>
<feature type="transmembrane region" description="Helical" evidence="1">
    <location>
        <begin position="257"/>
        <end position="275"/>
    </location>
</feature>
<name>A0A8H7FA04_AGABI</name>
<sequence length="328" mass="36384">MGLHLSPLLLPQVVAINFTGGIFLGFFFISALYANRWLLFTDDGWKLRKDIHWHTLATTNITFVLVVLTQGLIVSTSMRQAAAVEHGIGLGQYKEPVWVPILKCTTSGFVVLLADSVLMHRLWVTHSRRMAVMWLPVILFLGSVSCVAMQLFLMIKHIDNPDFGPYEWANVNMDVGPGIVFLPFLASTIVLNAYCTGLIIWRVRKSLKFVGKSTSARQLQILIRILMESGVLYLVMSIAHFIAYFGHDNFPVRMNGTLHTVVTGIAYDLIIIRVGQNRIAEGPTTTTGSERLTTFQVADVSQGVSAHSSSSIVTGDTIEFRNDKLSTA</sequence>
<dbReference type="EMBL" id="JABXXO010000001">
    <property type="protein sequence ID" value="KAF7783914.1"/>
    <property type="molecule type" value="Genomic_DNA"/>
</dbReference>
<feature type="transmembrane region" description="Helical" evidence="1">
    <location>
        <begin position="131"/>
        <end position="155"/>
    </location>
</feature>
<accession>A0A8H7FA04</accession>
<organism evidence="2 3">
    <name type="scientific">Agaricus bisporus var. burnettii</name>
    <dbReference type="NCBI Taxonomy" id="192524"/>
    <lineage>
        <taxon>Eukaryota</taxon>
        <taxon>Fungi</taxon>
        <taxon>Dikarya</taxon>
        <taxon>Basidiomycota</taxon>
        <taxon>Agaricomycotina</taxon>
        <taxon>Agaricomycetes</taxon>
        <taxon>Agaricomycetidae</taxon>
        <taxon>Agaricales</taxon>
        <taxon>Agaricineae</taxon>
        <taxon>Agaricaceae</taxon>
        <taxon>Agaricus</taxon>
    </lineage>
</organism>